<proteinExistence type="predicted"/>
<name>A0AAW0I2S1_MYOGA</name>
<keyword evidence="2" id="KW-1185">Reference proteome</keyword>
<feature type="non-terminal residue" evidence="1">
    <location>
        <position position="1"/>
    </location>
</feature>
<organism evidence="1 2">
    <name type="scientific">Myodes glareolus</name>
    <name type="common">Bank vole</name>
    <name type="synonym">Clethrionomys glareolus</name>
    <dbReference type="NCBI Taxonomy" id="447135"/>
    <lineage>
        <taxon>Eukaryota</taxon>
        <taxon>Metazoa</taxon>
        <taxon>Chordata</taxon>
        <taxon>Craniata</taxon>
        <taxon>Vertebrata</taxon>
        <taxon>Euteleostomi</taxon>
        <taxon>Mammalia</taxon>
        <taxon>Eutheria</taxon>
        <taxon>Euarchontoglires</taxon>
        <taxon>Glires</taxon>
        <taxon>Rodentia</taxon>
        <taxon>Myomorpha</taxon>
        <taxon>Muroidea</taxon>
        <taxon>Cricetidae</taxon>
        <taxon>Arvicolinae</taxon>
        <taxon>Myodes</taxon>
    </lineage>
</organism>
<protein>
    <recommendedName>
        <fullName evidence="3">MHC class II antigen</fullName>
    </recommendedName>
</protein>
<dbReference type="AlphaFoldDB" id="A0AAW0I2S1"/>
<reference evidence="1 2" key="1">
    <citation type="journal article" date="2023" name="bioRxiv">
        <title>Conserved and derived expression patterns and positive selection on dental genes reveal complex evolutionary context of ever-growing rodent molars.</title>
        <authorList>
            <person name="Calamari Z.T."/>
            <person name="Song A."/>
            <person name="Cohen E."/>
            <person name="Akter M."/>
            <person name="Roy R.D."/>
            <person name="Hallikas O."/>
            <person name="Christensen M.M."/>
            <person name="Li P."/>
            <person name="Marangoni P."/>
            <person name="Jernvall J."/>
            <person name="Klein O.D."/>
        </authorList>
    </citation>
    <scope>NUCLEOTIDE SEQUENCE [LARGE SCALE GENOMIC DNA]</scope>
    <source>
        <strain evidence="1">V071</strain>
    </source>
</reference>
<evidence type="ECO:0008006" key="3">
    <source>
        <dbReference type="Google" id="ProtNLM"/>
    </source>
</evidence>
<evidence type="ECO:0000313" key="1">
    <source>
        <dbReference type="EMBL" id="KAK7808514.1"/>
    </source>
</evidence>
<sequence>YEALVPGNIQYAVEYQNRIFICESEEKLQKFLRLPMRYWDQKLPHKLPPLKESIHLTSLPLPGYLEQVLLQDFLQYTYTLQEYRGLV</sequence>
<accession>A0AAW0I2S1</accession>
<comment type="caution">
    <text evidence="1">The sequence shown here is derived from an EMBL/GenBank/DDBJ whole genome shotgun (WGS) entry which is preliminary data.</text>
</comment>
<gene>
    <name evidence="1" type="ORF">U0070_003151</name>
</gene>
<dbReference type="Proteomes" id="UP001488838">
    <property type="component" value="Unassembled WGS sequence"/>
</dbReference>
<dbReference type="EMBL" id="JBBHLL010000237">
    <property type="protein sequence ID" value="KAK7808514.1"/>
    <property type="molecule type" value="Genomic_DNA"/>
</dbReference>
<evidence type="ECO:0000313" key="2">
    <source>
        <dbReference type="Proteomes" id="UP001488838"/>
    </source>
</evidence>